<dbReference type="GO" id="GO:0016020">
    <property type="term" value="C:membrane"/>
    <property type="evidence" value="ECO:0007669"/>
    <property type="project" value="UniProtKB-SubCell"/>
</dbReference>
<evidence type="ECO:0000256" key="1">
    <source>
        <dbReference type="ARBA" id="ARBA00001981"/>
    </source>
</evidence>
<keyword evidence="8 9" id="KW-0472">Membrane</keyword>
<dbReference type="RefSeq" id="WP_229657404.1">
    <property type="nucleotide sequence ID" value="NZ_BMNY01000001.1"/>
</dbReference>
<evidence type="ECO:0000256" key="9">
    <source>
        <dbReference type="SAM" id="Phobius"/>
    </source>
</evidence>
<evidence type="ECO:0000256" key="7">
    <source>
        <dbReference type="ARBA" id="ARBA00022989"/>
    </source>
</evidence>
<comment type="function">
    <text evidence="1">Potential transporter for phosphate.</text>
</comment>
<evidence type="ECO:0000256" key="4">
    <source>
        <dbReference type="ARBA" id="ARBA00022448"/>
    </source>
</evidence>
<keyword evidence="5" id="KW-0592">Phosphate transport</keyword>
<dbReference type="PANTHER" id="PTHR11101:SF80">
    <property type="entry name" value="PHOSPHATE TRANSPORTER"/>
    <property type="match status" value="1"/>
</dbReference>
<organism evidence="10 11">
    <name type="scientific">Thermogymnomonas acidicola</name>
    <dbReference type="NCBI Taxonomy" id="399579"/>
    <lineage>
        <taxon>Archaea</taxon>
        <taxon>Methanobacteriati</taxon>
        <taxon>Thermoplasmatota</taxon>
        <taxon>Thermoplasmata</taxon>
        <taxon>Thermoplasmatales</taxon>
        <taxon>Thermogymnomonas</taxon>
    </lineage>
</organism>
<feature type="transmembrane region" description="Helical" evidence="9">
    <location>
        <begin position="128"/>
        <end position="146"/>
    </location>
</feature>
<feature type="transmembrane region" description="Helical" evidence="9">
    <location>
        <begin position="158"/>
        <end position="179"/>
    </location>
</feature>
<reference evidence="10" key="1">
    <citation type="journal article" date="2014" name="Int. J. Syst. Evol. Microbiol.">
        <title>Complete genome sequence of Corynebacterium casei LMG S-19264T (=DSM 44701T), isolated from a smear-ripened cheese.</title>
        <authorList>
            <consortium name="US DOE Joint Genome Institute (JGI-PGF)"/>
            <person name="Walter F."/>
            <person name="Albersmeier A."/>
            <person name="Kalinowski J."/>
            <person name="Ruckert C."/>
        </authorList>
    </citation>
    <scope>NUCLEOTIDE SEQUENCE</scope>
    <source>
        <strain evidence="10">JCM 13583</strain>
    </source>
</reference>
<accession>A0AA37BPX2</accession>
<feature type="transmembrane region" description="Helical" evidence="9">
    <location>
        <begin position="191"/>
        <end position="212"/>
    </location>
</feature>
<dbReference type="Proteomes" id="UP000632195">
    <property type="component" value="Unassembled WGS sequence"/>
</dbReference>
<reference evidence="10" key="2">
    <citation type="submission" date="2022-09" db="EMBL/GenBank/DDBJ databases">
        <authorList>
            <person name="Sun Q."/>
            <person name="Ohkuma M."/>
        </authorList>
    </citation>
    <scope>NUCLEOTIDE SEQUENCE</scope>
    <source>
        <strain evidence="10">JCM 13583</strain>
    </source>
</reference>
<keyword evidence="11" id="KW-1185">Reference proteome</keyword>
<dbReference type="Pfam" id="PF01384">
    <property type="entry name" value="PHO4"/>
    <property type="match status" value="1"/>
</dbReference>
<feature type="transmembrane region" description="Helical" evidence="9">
    <location>
        <begin position="100"/>
        <end position="116"/>
    </location>
</feature>
<evidence type="ECO:0000256" key="5">
    <source>
        <dbReference type="ARBA" id="ARBA00022592"/>
    </source>
</evidence>
<comment type="caution">
    <text evidence="10">The sequence shown here is derived from an EMBL/GenBank/DDBJ whole genome shotgun (WGS) entry which is preliminary data.</text>
</comment>
<evidence type="ECO:0000256" key="6">
    <source>
        <dbReference type="ARBA" id="ARBA00022692"/>
    </source>
</evidence>
<feature type="transmembrane region" description="Helical" evidence="9">
    <location>
        <begin position="76"/>
        <end position="93"/>
    </location>
</feature>
<comment type="subcellular location">
    <subcellularLocation>
        <location evidence="2">Membrane</location>
        <topology evidence="2">Multi-pass membrane protein</topology>
    </subcellularLocation>
</comment>
<dbReference type="EMBL" id="BMNY01000001">
    <property type="protein sequence ID" value="GGM67542.1"/>
    <property type="molecule type" value="Genomic_DNA"/>
</dbReference>
<evidence type="ECO:0000313" key="10">
    <source>
        <dbReference type="EMBL" id="GGM67542.1"/>
    </source>
</evidence>
<comment type="similarity">
    <text evidence="3">Belongs to the inorganic phosphate transporter (PiT) (TC 2.A.20) family.</text>
</comment>
<feature type="transmembrane region" description="Helical" evidence="9">
    <location>
        <begin position="37"/>
        <end position="56"/>
    </location>
</feature>
<keyword evidence="6 9" id="KW-0812">Transmembrane</keyword>
<dbReference type="GO" id="GO:0035435">
    <property type="term" value="P:phosphate ion transmembrane transport"/>
    <property type="evidence" value="ECO:0007669"/>
    <property type="project" value="TreeGrafter"/>
</dbReference>
<dbReference type="PANTHER" id="PTHR11101">
    <property type="entry name" value="PHOSPHATE TRANSPORTER"/>
    <property type="match status" value="1"/>
</dbReference>
<dbReference type="InterPro" id="IPR001204">
    <property type="entry name" value="Phos_transporter"/>
</dbReference>
<evidence type="ECO:0000256" key="2">
    <source>
        <dbReference type="ARBA" id="ARBA00004141"/>
    </source>
</evidence>
<proteinExistence type="inferred from homology"/>
<sequence>MNPEYFAFGIVVSSILTALVAGNNLSASVGTLIGSRIVSRNAGTLIGAAGFAIGLLIQGHSLSRAAAELFPEGQSYRLLAMLISLAIFLVASLTRSPLSLTMAMVGVSIGLSLRFGEASALSSVRPVVLMWAVAPLVSVAGAVALNRLVSGITYRDEWAAAAVIKTLLIISSFLTAITLGANTLGFIESMAGFSTATTAAMVLSIFTGCFFLSRGVIKRVGEEIYRMRYTNAFISLIVSAALVETATLFGIPLSNTQTLTSSVLGTALSYRYKAVYVRPFLIVIATWVLSPVTGMALGYLL</sequence>
<dbReference type="AlphaFoldDB" id="A0AA37BPX2"/>
<keyword evidence="7 9" id="KW-1133">Transmembrane helix</keyword>
<protein>
    <submittedName>
        <fullName evidence="10">Anion permease</fullName>
    </submittedName>
</protein>
<keyword evidence="4" id="KW-0813">Transport</keyword>
<evidence type="ECO:0000256" key="3">
    <source>
        <dbReference type="ARBA" id="ARBA00009916"/>
    </source>
</evidence>
<evidence type="ECO:0000256" key="8">
    <source>
        <dbReference type="ARBA" id="ARBA00023136"/>
    </source>
</evidence>
<gene>
    <name evidence="10" type="ORF">GCM10007108_02010</name>
</gene>
<feature type="transmembrane region" description="Helical" evidence="9">
    <location>
        <begin position="275"/>
        <end position="300"/>
    </location>
</feature>
<dbReference type="GO" id="GO:0005315">
    <property type="term" value="F:phosphate transmembrane transporter activity"/>
    <property type="evidence" value="ECO:0007669"/>
    <property type="project" value="InterPro"/>
</dbReference>
<feature type="transmembrane region" description="Helical" evidence="9">
    <location>
        <begin position="233"/>
        <end position="255"/>
    </location>
</feature>
<feature type="transmembrane region" description="Helical" evidence="9">
    <location>
        <begin position="6"/>
        <end position="25"/>
    </location>
</feature>
<name>A0AA37BPX2_9ARCH</name>
<evidence type="ECO:0000313" key="11">
    <source>
        <dbReference type="Proteomes" id="UP000632195"/>
    </source>
</evidence>